<gene>
    <name evidence="15" type="ORF">Fcan01_22336</name>
</gene>
<evidence type="ECO:0000256" key="7">
    <source>
        <dbReference type="ARBA" id="ARBA00022989"/>
    </source>
</evidence>
<evidence type="ECO:0000256" key="9">
    <source>
        <dbReference type="ARBA" id="ARBA00023136"/>
    </source>
</evidence>
<evidence type="ECO:0000256" key="6">
    <source>
        <dbReference type="ARBA" id="ARBA00022729"/>
    </source>
</evidence>
<feature type="transmembrane region" description="Helical" evidence="11">
    <location>
        <begin position="342"/>
        <end position="362"/>
    </location>
</feature>
<evidence type="ECO:0000256" key="5">
    <source>
        <dbReference type="ARBA" id="ARBA00022692"/>
    </source>
</evidence>
<keyword evidence="4" id="KW-1003">Cell membrane</keyword>
<dbReference type="OrthoDB" id="6667051at2759"/>
<dbReference type="PANTHER" id="PTHR18945">
    <property type="entry name" value="NEUROTRANSMITTER GATED ION CHANNEL"/>
    <property type="match status" value="1"/>
</dbReference>
<keyword evidence="9 11" id="KW-0472">Membrane</keyword>
<keyword evidence="5 11" id="KW-0812">Transmembrane</keyword>
<dbReference type="Pfam" id="PF02932">
    <property type="entry name" value="Neur_chan_memb"/>
    <property type="match status" value="1"/>
</dbReference>
<evidence type="ECO:0000313" key="15">
    <source>
        <dbReference type="EMBL" id="OXA42897.1"/>
    </source>
</evidence>
<reference evidence="15 16" key="1">
    <citation type="submission" date="2015-12" db="EMBL/GenBank/DDBJ databases">
        <title>The genome of Folsomia candida.</title>
        <authorList>
            <person name="Faddeeva A."/>
            <person name="Derks M.F."/>
            <person name="Anvar Y."/>
            <person name="Smit S."/>
            <person name="Van Straalen N."/>
            <person name="Roelofs D."/>
        </authorList>
    </citation>
    <scope>NUCLEOTIDE SEQUENCE [LARGE SCALE GENOMIC DNA]</scope>
    <source>
        <strain evidence="15 16">VU population</strain>
        <tissue evidence="15">Whole body</tissue>
    </source>
</reference>
<keyword evidence="10" id="KW-0407">Ion channel</keyword>
<dbReference type="EMBL" id="LNIX01000024">
    <property type="protein sequence ID" value="OXA42897.1"/>
    <property type="molecule type" value="Genomic_DNA"/>
</dbReference>
<dbReference type="SUPFAM" id="SSF63712">
    <property type="entry name" value="Nicotinic receptor ligand binding domain-like"/>
    <property type="match status" value="1"/>
</dbReference>
<feature type="signal peptide" evidence="12">
    <location>
        <begin position="1"/>
        <end position="22"/>
    </location>
</feature>
<keyword evidence="6 12" id="KW-0732">Signal</keyword>
<evidence type="ECO:0000256" key="11">
    <source>
        <dbReference type="SAM" id="Phobius"/>
    </source>
</evidence>
<evidence type="ECO:0000256" key="1">
    <source>
        <dbReference type="ARBA" id="ARBA00004141"/>
    </source>
</evidence>
<evidence type="ECO:0000256" key="2">
    <source>
        <dbReference type="ARBA" id="ARBA00004236"/>
    </source>
</evidence>
<feature type="domain" description="Neurotransmitter-gated ion-channel ligand-binding" evidence="13">
    <location>
        <begin position="99"/>
        <end position="192"/>
    </location>
</feature>
<feature type="chain" id="PRO_5012533578" evidence="12">
    <location>
        <begin position="23"/>
        <end position="365"/>
    </location>
</feature>
<comment type="subcellular location">
    <subcellularLocation>
        <location evidence="2">Cell membrane</location>
    </subcellularLocation>
    <subcellularLocation>
        <location evidence="1">Membrane</location>
        <topology evidence="1">Multi-pass membrane protein</topology>
    </subcellularLocation>
</comment>
<dbReference type="InterPro" id="IPR006028">
    <property type="entry name" value="GABAA/Glycine_rcpt"/>
</dbReference>
<evidence type="ECO:0000256" key="4">
    <source>
        <dbReference type="ARBA" id="ARBA00022475"/>
    </source>
</evidence>
<dbReference type="AlphaFoldDB" id="A0A226DDW0"/>
<dbReference type="InterPro" id="IPR006029">
    <property type="entry name" value="Neurotrans-gated_channel_TM"/>
</dbReference>
<feature type="transmembrane region" description="Helical" evidence="11">
    <location>
        <begin position="193"/>
        <end position="215"/>
    </location>
</feature>
<dbReference type="InterPro" id="IPR036719">
    <property type="entry name" value="Neuro-gated_channel_TM_sf"/>
</dbReference>
<feature type="domain" description="Neurotransmitter-gated ion-channel transmembrane" evidence="14">
    <location>
        <begin position="200"/>
        <end position="288"/>
    </location>
</feature>
<organism evidence="15 16">
    <name type="scientific">Folsomia candida</name>
    <name type="common">Springtail</name>
    <dbReference type="NCBI Taxonomy" id="158441"/>
    <lineage>
        <taxon>Eukaryota</taxon>
        <taxon>Metazoa</taxon>
        <taxon>Ecdysozoa</taxon>
        <taxon>Arthropoda</taxon>
        <taxon>Hexapoda</taxon>
        <taxon>Collembola</taxon>
        <taxon>Entomobryomorpha</taxon>
        <taxon>Isotomoidea</taxon>
        <taxon>Isotomidae</taxon>
        <taxon>Proisotominae</taxon>
        <taxon>Folsomia</taxon>
    </lineage>
</organism>
<dbReference type="Gene3D" id="1.20.58.390">
    <property type="entry name" value="Neurotransmitter-gated ion-channel transmembrane domain"/>
    <property type="match status" value="1"/>
</dbReference>
<dbReference type="PRINTS" id="PR00253">
    <property type="entry name" value="GABAARECEPTR"/>
</dbReference>
<keyword evidence="7 11" id="KW-1133">Transmembrane helix</keyword>
<name>A0A226DDW0_FOLCA</name>
<dbReference type="Proteomes" id="UP000198287">
    <property type="component" value="Unassembled WGS sequence"/>
</dbReference>
<keyword evidence="8" id="KW-0406">Ion transport</keyword>
<dbReference type="Gene3D" id="2.70.170.10">
    <property type="entry name" value="Neurotransmitter-gated ion-channel ligand-binding domain"/>
    <property type="match status" value="1"/>
</dbReference>
<dbReference type="GO" id="GO:0005254">
    <property type="term" value="F:chloride channel activity"/>
    <property type="evidence" value="ECO:0007669"/>
    <property type="project" value="UniProtKB-ARBA"/>
</dbReference>
<dbReference type="GO" id="GO:0005886">
    <property type="term" value="C:plasma membrane"/>
    <property type="evidence" value="ECO:0007669"/>
    <property type="project" value="UniProtKB-SubCell"/>
</dbReference>
<evidence type="ECO:0000313" key="16">
    <source>
        <dbReference type="Proteomes" id="UP000198287"/>
    </source>
</evidence>
<dbReference type="GO" id="GO:0099095">
    <property type="term" value="F:ligand-gated monoatomic anion channel activity"/>
    <property type="evidence" value="ECO:0007669"/>
    <property type="project" value="UniProtKB-ARBA"/>
</dbReference>
<dbReference type="SUPFAM" id="SSF90112">
    <property type="entry name" value="Neurotransmitter-gated ion-channel transmembrane pore"/>
    <property type="match status" value="1"/>
</dbReference>
<keyword evidence="16" id="KW-1185">Reference proteome</keyword>
<evidence type="ECO:0000256" key="8">
    <source>
        <dbReference type="ARBA" id="ARBA00023065"/>
    </source>
</evidence>
<protein>
    <submittedName>
        <fullName evidence="15">Gamma-aminobutyric acid receptor subunit beta-like</fullName>
    </submittedName>
</protein>
<keyword evidence="3" id="KW-0813">Transport</keyword>
<evidence type="ECO:0000256" key="12">
    <source>
        <dbReference type="SAM" id="SignalP"/>
    </source>
</evidence>
<keyword evidence="15" id="KW-0675">Receptor</keyword>
<evidence type="ECO:0000259" key="14">
    <source>
        <dbReference type="Pfam" id="PF02932"/>
    </source>
</evidence>
<dbReference type="InterPro" id="IPR006202">
    <property type="entry name" value="Neur_chan_lig-bd"/>
</dbReference>
<comment type="caution">
    <text evidence="15">The sequence shown here is derived from an EMBL/GenBank/DDBJ whole genome shotgun (WGS) entry which is preliminary data.</text>
</comment>
<dbReference type="STRING" id="158441.A0A226DDW0"/>
<accession>A0A226DDW0</accession>
<evidence type="ECO:0000256" key="3">
    <source>
        <dbReference type="ARBA" id="ARBA00022448"/>
    </source>
</evidence>
<feature type="transmembrane region" description="Helical" evidence="11">
    <location>
        <begin position="256"/>
        <end position="278"/>
    </location>
</feature>
<dbReference type="GO" id="GO:0004888">
    <property type="term" value="F:transmembrane signaling receptor activity"/>
    <property type="evidence" value="ECO:0007669"/>
    <property type="project" value="InterPro"/>
</dbReference>
<dbReference type="Pfam" id="PF02931">
    <property type="entry name" value="Neur_chan_LBD"/>
    <property type="match status" value="1"/>
</dbReference>
<evidence type="ECO:0000259" key="13">
    <source>
        <dbReference type="Pfam" id="PF02931"/>
    </source>
</evidence>
<evidence type="ECO:0000256" key="10">
    <source>
        <dbReference type="ARBA" id="ARBA00023303"/>
    </source>
</evidence>
<dbReference type="InterPro" id="IPR038050">
    <property type="entry name" value="Neuro_actylchol_rec"/>
</dbReference>
<sequence length="365" mass="42453">MNSFNKCKSFFIILFATMSVDADYTAKPDLGIPKNYNFFEVPITGTYPCVILDDCRYLNNLLPSILKSFNIFHLFLDDLIETSQPFLMSNLITLKYDSEGGYIQYITKIILKFALEMDFKYYPLDSHSFKFRIRGFSYNEKMLNLMWEKPPIFGDHDNPNFDVQLESYLESKAVFQDEKFDELSFKLIFRRKISYHVVQTFIPSLLLIVITWLCFFMPQRLVEVRVGICMTIVLTLTAMQDRQGSPKSAYVKALDIWMVGTIFFVFLILTKLAVIIWLKNRRTEYEKETKSCPFSIQLRSAGHSSNAENGFYATNTIESSAARKLELVLDGISILSKTRFSFFFGFIFHISRHLLGLAGRFFGFH</sequence>
<dbReference type="InterPro" id="IPR036734">
    <property type="entry name" value="Neur_chan_lig-bd_sf"/>
</dbReference>
<feature type="transmembrane region" description="Helical" evidence="11">
    <location>
        <begin position="222"/>
        <end position="240"/>
    </location>
</feature>
<dbReference type="GO" id="GO:0005230">
    <property type="term" value="F:extracellular ligand-gated monoatomic ion channel activity"/>
    <property type="evidence" value="ECO:0007669"/>
    <property type="project" value="InterPro"/>
</dbReference>
<dbReference type="InterPro" id="IPR006201">
    <property type="entry name" value="Neur_channel"/>
</dbReference>
<proteinExistence type="predicted"/>